<sequence>MASSMARQIGGYSSDSSVMSHDRERRYMKRLERPRWWIGCSSLSLTSNDSMESVRHHCCGHKNLHSMPVMRRRFDEERMTSLRHATQQLWVTEVISGTGFYALTEETKESAEELRGILASEIEVSHMAVKTVVPRMVCAARINNTWERVMVRSQCSDTTCSKRTDEDKEEHWHVSMMETGSMKCVPLSQLVLITREVASLEPKARVYFLRRVHLKDDETIAAEAKEWLKSKILNKQMLKAHVFFRFHGRSKNQAEREKVPEALPAISYSLQDLISSRESLASRATSQALRNDTGPSTLPDLMELIDHLMKKRKERNYLIYSGSALNLAIKIQTKDPVRHQRLCEQGHASLSKMQILLRRLRQESPGFHEVRDLNDALYEHLVEMFEKWKSSYKRAQKKSNDAIEVISDIFLSFANKKSRMMRYKHKCRKLESALNNEVLLQNEGQDLSHMLVPVVATKLMSSIEKLESLGNGYPTTLERAQTLHQFIPTSKYITPLTLETLAKDILKGLYHFHERGIAYKHLHPQNVLIRNGHAVLRPINEQQECKIGQDWPFEGVEVTNEDLGMPGDVFNFGLLLLWMACKGVDSYHRATMKYYCNVALIKMTMDEDPNQRPLVESMVCTNSPIFRPNIKWRPMLLKDYLREVFNEKCNTEEASEGANELLSEAETGESTSESGSMFQRTEDESGTETTESEPPKYEVPTYEPPTRVNEGEEGKHPSAPNTDDTEQA</sequence>
<evidence type="ECO:0008006" key="4">
    <source>
        <dbReference type="Google" id="ProtNLM"/>
    </source>
</evidence>
<evidence type="ECO:0000313" key="2">
    <source>
        <dbReference type="EMBL" id="KAK8379491.1"/>
    </source>
</evidence>
<comment type="caution">
    <text evidence="2">The sequence shown here is derived from an EMBL/GenBank/DDBJ whole genome shotgun (WGS) entry which is preliminary data.</text>
</comment>
<feature type="compositionally biased region" description="Low complexity" evidence="1">
    <location>
        <begin position="660"/>
        <end position="676"/>
    </location>
</feature>
<dbReference type="AlphaFoldDB" id="A0AAW0SXJ1"/>
<organism evidence="2 3">
    <name type="scientific">Scylla paramamosain</name>
    <name type="common">Mud crab</name>
    <dbReference type="NCBI Taxonomy" id="85552"/>
    <lineage>
        <taxon>Eukaryota</taxon>
        <taxon>Metazoa</taxon>
        <taxon>Ecdysozoa</taxon>
        <taxon>Arthropoda</taxon>
        <taxon>Crustacea</taxon>
        <taxon>Multicrustacea</taxon>
        <taxon>Malacostraca</taxon>
        <taxon>Eumalacostraca</taxon>
        <taxon>Eucarida</taxon>
        <taxon>Decapoda</taxon>
        <taxon>Pleocyemata</taxon>
        <taxon>Brachyura</taxon>
        <taxon>Eubrachyura</taxon>
        <taxon>Portunoidea</taxon>
        <taxon>Portunidae</taxon>
        <taxon>Portuninae</taxon>
        <taxon>Scylla</taxon>
    </lineage>
</organism>
<evidence type="ECO:0000256" key="1">
    <source>
        <dbReference type="SAM" id="MobiDB-lite"/>
    </source>
</evidence>
<dbReference type="InterPro" id="IPR011009">
    <property type="entry name" value="Kinase-like_dom_sf"/>
</dbReference>
<dbReference type="SUPFAM" id="SSF56112">
    <property type="entry name" value="Protein kinase-like (PK-like)"/>
    <property type="match status" value="1"/>
</dbReference>
<protein>
    <recommendedName>
        <fullName evidence="4">Protein kinase domain-containing protein</fullName>
    </recommendedName>
</protein>
<name>A0AAW0SXJ1_SCYPA</name>
<dbReference type="EMBL" id="JARAKH010000043">
    <property type="protein sequence ID" value="KAK8379491.1"/>
    <property type="molecule type" value="Genomic_DNA"/>
</dbReference>
<dbReference type="SUPFAM" id="SSF63748">
    <property type="entry name" value="Tudor/PWWP/MBT"/>
    <property type="match status" value="1"/>
</dbReference>
<dbReference type="Gene3D" id="1.10.510.10">
    <property type="entry name" value="Transferase(Phosphotransferase) domain 1"/>
    <property type="match status" value="1"/>
</dbReference>
<accession>A0AAW0SXJ1</accession>
<feature type="region of interest" description="Disordered" evidence="1">
    <location>
        <begin position="652"/>
        <end position="728"/>
    </location>
</feature>
<evidence type="ECO:0000313" key="3">
    <source>
        <dbReference type="Proteomes" id="UP001487740"/>
    </source>
</evidence>
<gene>
    <name evidence="2" type="ORF">O3P69_019421</name>
</gene>
<proteinExistence type="predicted"/>
<reference evidence="2 3" key="1">
    <citation type="submission" date="2023-03" db="EMBL/GenBank/DDBJ databases">
        <title>High-quality genome of Scylla paramamosain provides insights in environmental adaptation.</title>
        <authorList>
            <person name="Zhang L."/>
        </authorList>
    </citation>
    <scope>NUCLEOTIDE SEQUENCE [LARGE SCALE GENOMIC DNA]</scope>
    <source>
        <strain evidence="2">LZ_2023a</strain>
        <tissue evidence="2">Muscle</tissue>
    </source>
</reference>
<keyword evidence="3" id="KW-1185">Reference proteome</keyword>
<dbReference type="Proteomes" id="UP001487740">
    <property type="component" value="Unassembled WGS sequence"/>
</dbReference>